<organism evidence="1">
    <name type="scientific">Pongo abelii</name>
    <name type="common">Sumatran orangutan</name>
    <name type="synonym">Pongo pygmaeus abelii</name>
    <dbReference type="NCBI Taxonomy" id="9601"/>
    <lineage>
        <taxon>Eukaryota</taxon>
        <taxon>Metazoa</taxon>
        <taxon>Chordata</taxon>
        <taxon>Craniata</taxon>
        <taxon>Vertebrata</taxon>
        <taxon>Euteleostomi</taxon>
        <taxon>Mammalia</taxon>
        <taxon>Eutheria</taxon>
        <taxon>Euarchontoglires</taxon>
        <taxon>Primates</taxon>
        <taxon>Haplorrhini</taxon>
        <taxon>Catarrhini</taxon>
        <taxon>Hominidae</taxon>
        <taxon>Pongo</taxon>
    </lineage>
</organism>
<protein>
    <submittedName>
        <fullName evidence="1">T0102705 isoform 2</fullName>
    </submittedName>
</protein>
<reference evidence="1" key="1">
    <citation type="submission" date="2017-12" db="EMBL/GenBank/DDBJ databases">
        <title>High-resolution comparative analysis of great ape genomes.</title>
        <authorList>
            <person name="Pollen A."/>
            <person name="Hastie A."/>
            <person name="Hormozdiari F."/>
            <person name="Dougherty M."/>
            <person name="Liu R."/>
            <person name="Chaisson M."/>
            <person name="Hoppe E."/>
            <person name="Hill C."/>
            <person name="Pang A."/>
            <person name="Hillier L."/>
            <person name="Baker C."/>
            <person name="Armstrong J."/>
            <person name="Shendure J."/>
            <person name="Paten B."/>
            <person name="Wilson R."/>
            <person name="Chao H."/>
            <person name="Schneider V."/>
            <person name="Ventura M."/>
            <person name="Kronenberg Z."/>
            <person name="Murali S."/>
            <person name="Gordon D."/>
            <person name="Cantsilieris S."/>
            <person name="Munson K."/>
            <person name="Nelson B."/>
            <person name="Raja A."/>
            <person name="Underwood J."/>
            <person name="Diekhans M."/>
            <person name="Fiddes I."/>
            <person name="Haussler D."/>
            <person name="Eichler E."/>
        </authorList>
    </citation>
    <scope>NUCLEOTIDE SEQUENCE [LARGE SCALE GENOMIC DNA]</scope>
    <source>
        <strain evidence="1">Susie</strain>
    </source>
</reference>
<dbReference type="AlphaFoldDB" id="A0A2J8U7G8"/>
<sequence>MKEEQQKCNVYGRFCNSQECILPEGQPNFWERQSLLHINCCGVYQGNWELKSQQDGILCWTTLSLF</sequence>
<accession>A0A2J8U7G8</accession>
<evidence type="ECO:0000313" key="1">
    <source>
        <dbReference type="EMBL" id="PNJ41209.1"/>
    </source>
</evidence>
<comment type="caution">
    <text evidence="1">The sequence shown here is derived from an EMBL/GenBank/DDBJ whole genome shotgun (WGS) entry which is preliminary data.</text>
</comment>
<name>A0A2J8U7G8_PONAB</name>
<dbReference type="EMBL" id="NDHI03003467">
    <property type="protein sequence ID" value="PNJ41209.1"/>
    <property type="molecule type" value="Genomic_DNA"/>
</dbReference>
<gene>
    <name evidence="1" type="ORF">CR201_G0029539</name>
</gene>
<proteinExistence type="predicted"/>